<proteinExistence type="predicted"/>
<accession>A0A6J4SSV5</accession>
<keyword evidence="1" id="KW-0812">Transmembrane</keyword>
<keyword evidence="1" id="KW-0472">Membrane</keyword>
<organism evidence="2">
    <name type="scientific">uncultured Solirubrobacteraceae bacterium</name>
    <dbReference type="NCBI Taxonomy" id="1162706"/>
    <lineage>
        <taxon>Bacteria</taxon>
        <taxon>Bacillati</taxon>
        <taxon>Actinomycetota</taxon>
        <taxon>Thermoleophilia</taxon>
        <taxon>Solirubrobacterales</taxon>
        <taxon>Solirubrobacteraceae</taxon>
        <taxon>environmental samples</taxon>
    </lineage>
</organism>
<feature type="transmembrane region" description="Helical" evidence="1">
    <location>
        <begin position="32"/>
        <end position="53"/>
    </location>
</feature>
<dbReference type="AlphaFoldDB" id="A0A6J4SSV5"/>
<reference evidence="2" key="1">
    <citation type="submission" date="2020-02" db="EMBL/GenBank/DDBJ databases">
        <authorList>
            <person name="Meier V. D."/>
        </authorList>
    </citation>
    <scope>NUCLEOTIDE SEQUENCE</scope>
    <source>
        <strain evidence="2">AVDCRST_MAG13</strain>
    </source>
</reference>
<name>A0A6J4SSV5_9ACTN</name>
<feature type="non-terminal residue" evidence="2">
    <location>
        <position position="61"/>
    </location>
</feature>
<sequence length="61" mass="6449">MSRRERAGGSETVGESGRIGRTLPEVRRLATFRGGLAVIALGALAIRLAYVVLRRGAVVQG</sequence>
<evidence type="ECO:0000256" key="1">
    <source>
        <dbReference type="SAM" id="Phobius"/>
    </source>
</evidence>
<keyword evidence="1" id="KW-1133">Transmembrane helix</keyword>
<evidence type="ECO:0000313" key="2">
    <source>
        <dbReference type="EMBL" id="CAA9504512.1"/>
    </source>
</evidence>
<dbReference type="EMBL" id="CADCVO010000389">
    <property type="protein sequence ID" value="CAA9504512.1"/>
    <property type="molecule type" value="Genomic_DNA"/>
</dbReference>
<protein>
    <submittedName>
        <fullName evidence="2">Uncharacterized protein</fullName>
    </submittedName>
</protein>
<gene>
    <name evidence="2" type="ORF">AVDCRST_MAG13-2429</name>
</gene>